<keyword evidence="3" id="KW-1185">Reference proteome</keyword>
<accession>A0AAQ3L7T3</accession>
<feature type="signal peptide" evidence="1">
    <location>
        <begin position="1"/>
        <end position="24"/>
    </location>
</feature>
<feature type="chain" id="PRO_5042913253" evidence="1">
    <location>
        <begin position="25"/>
        <end position="225"/>
    </location>
</feature>
<organism evidence="2 3">
    <name type="scientific">Rubellicoccus peritrichatus</name>
    <dbReference type="NCBI Taxonomy" id="3080537"/>
    <lineage>
        <taxon>Bacteria</taxon>
        <taxon>Pseudomonadati</taxon>
        <taxon>Verrucomicrobiota</taxon>
        <taxon>Opitutia</taxon>
        <taxon>Puniceicoccales</taxon>
        <taxon>Cerasicoccaceae</taxon>
        <taxon>Rubellicoccus</taxon>
    </lineage>
</organism>
<dbReference type="EMBL" id="CP136920">
    <property type="protein sequence ID" value="WOO41219.1"/>
    <property type="molecule type" value="Genomic_DNA"/>
</dbReference>
<dbReference type="Proteomes" id="UP001304300">
    <property type="component" value="Chromosome"/>
</dbReference>
<protein>
    <submittedName>
        <fullName evidence="2">Uncharacterized protein</fullName>
    </submittedName>
</protein>
<reference evidence="2 3" key="1">
    <citation type="submission" date="2023-10" db="EMBL/GenBank/DDBJ databases">
        <title>Rubellicoccus peritrichatus gen. nov., sp. nov., isolated from an algae of coral reef tank.</title>
        <authorList>
            <person name="Luo J."/>
        </authorList>
    </citation>
    <scope>NUCLEOTIDE SEQUENCE [LARGE SCALE GENOMIC DNA]</scope>
    <source>
        <strain evidence="2 3">CR14</strain>
    </source>
</reference>
<dbReference type="RefSeq" id="WP_317833637.1">
    <property type="nucleotide sequence ID" value="NZ_CP136920.1"/>
</dbReference>
<evidence type="ECO:0000313" key="2">
    <source>
        <dbReference type="EMBL" id="WOO41219.1"/>
    </source>
</evidence>
<gene>
    <name evidence="2" type="ORF">RZN69_21570</name>
</gene>
<name>A0AAQ3L7T3_9BACT</name>
<evidence type="ECO:0000256" key="1">
    <source>
        <dbReference type="SAM" id="SignalP"/>
    </source>
</evidence>
<dbReference type="KEGG" id="puo:RZN69_21570"/>
<evidence type="ECO:0000313" key="3">
    <source>
        <dbReference type="Proteomes" id="UP001304300"/>
    </source>
</evidence>
<dbReference type="AlphaFoldDB" id="A0AAQ3L7T3"/>
<sequence length="225" mass="24546">MSNKDLSQIAIFFFATLLQPFASAAENVMAGASFENTPAGETPGQPWKTRAEGENTNIERKSPPGHASKNWIRILDHDGVQKVYLQLDIPQVTKGELSFKLYFPTTDGTIGIFLRSSDPTLKNGQIVEFKTLEGSGNIYVGSHGDRSRLPITVAGPITFDFDLEFEATDAGELVSLYVNDDAGRHLIHQNTVEGGGAVDKLMIATDTKTSATEVYIGDIEIKKRP</sequence>
<proteinExistence type="predicted"/>
<keyword evidence="1" id="KW-0732">Signal</keyword>